<dbReference type="GO" id="GO:0005261">
    <property type="term" value="F:monoatomic cation channel activity"/>
    <property type="evidence" value="ECO:0007669"/>
    <property type="project" value="InterPro"/>
</dbReference>
<dbReference type="EMBL" id="UYYA01004598">
    <property type="protein sequence ID" value="VDM62614.1"/>
    <property type="molecule type" value="Genomic_DNA"/>
</dbReference>
<dbReference type="GO" id="GO:0032230">
    <property type="term" value="P:positive regulation of synaptic transmission, GABAergic"/>
    <property type="evidence" value="ECO:0007669"/>
    <property type="project" value="TreeGrafter"/>
</dbReference>
<dbReference type="GO" id="GO:0032224">
    <property type="term" value="P:positive regulation of synaptic transmission, cholinergic"/>
    <property type="evidence" value="ECO:0007669"/>
    <property type="project" value="TreeGrafter"/>
</dbReference>
<evidence type="ECO:0000313" key="2">
    <source>
        <dbReference type="EMBL" id="VDM62614.1"/>
    </source>
</evidence>
<evidence type="ECO:0000256" key="1">
    <source>
        <dbReference type="SAM" id="Phobius"/>
    </source>
</evidence>
<accession>A0A0R3PXK2</accession>
<evidence type="ECO:0000313" key="4">
    <source>
        <dbReference type="WBParaSite" id="ACOC_0001102801-mRNA-1"/>
    </source>
</evidence>
<feature type="transmembrane region" description="Helical" evidence="1">
    <location>
        <begin position="6"/>
        <end position="33"/>
    </location>
</feature>
<keyword evidence="1" id="KW-0812">Transmembrane</keyword>
<dbReference type="STRING" id="334426.A0A0R3PXK2"/>
<reference evidence="4" key="1">
    <citation type="submission" date="2017-02" db="UniProtKB">
        <authorList>
            <consortium name="WormBaseParasite"/>
        </authorList>
    </citation>
    <scope>IDENTIFICATION</scope>
</reference>
<reference evidence="2 3" key="2">
    <citation type="submission" date="2018-11" db="EMBL/GenBank/DDBJ databases">
        <authorList>
            <consortium name="Pathogen Informatics"/>
        </authorList>
    </citation>
    <scope>NUCLEOTIDE SEQUENCE [LARGE SCALE GENOMIC DNA]</scope>
    <source>
        <strain evidence="2 3">Costa Rica</strain>
    </source>
</reference>
<dbReference type="AlphaFoldDB" id="A0A0R3PXK2"/>
<keyword evidence="3" id="KW-1185">Reference proteome</keyword>
<sequence length="98" mass="11460">MLYDKTWAVVFIHIYVFIGCMIGLTLFVGVVIANYTENRGTALLTVDQRRWHDLKSRLKMAQPLHVPPKPSESARLGTIFYELTLSRRFSQVHFERYT</sequence>
<dbReference type="PROSITE" id="PS51257">
    <property type="entry name" value="PROKAR_LIPOPROTEIN"/>
    <property type="match status" value="1"/>
</dbReference>
<dbReference type="WBParaSite" id="ACOC_0001102801-mRNA-1">
    <property type="protein sequence ID" value="ACOC_0001102801-mRNA-1"/>
    <property type="gene ID" value="ACOC_0001102801"/>
</dbReference>
<dbReference type="OrthoDB" id="10069766at2759"/>
<dbReference type="Gene3D" id="1.10.287.70">
    <property type="match status" value="1"/>
</dbReference>
<name>A0A0R3PXK2_ANGCS</name>
<protein>
    <submittedName>
        <fullName evidence="4">Ion_trans domain-containing protein</fullName>
    </submittedName>
</protein>
<dbReference type="InterPro" id="IPR028823">
    <property type="entry name" value="NALCN"/>
</dbReference>
<dbReference type="PANTHER" id="PTHR46141:SF2">
    <property type="entry name" value="ION TRANSPORT DOMAIN-CONTAINING PROTEIN"/>
    <property type="match status" value="1"/>
</dbReference>
<keyword evidence="1" id="KW-0472">Membrane</keyword>
<gene>
    <name evidence="2" type="ORF">ACOC_LOCUS11029</name>
</gene>
<evidence type="ECO:0000313" key="3">
    <source>
        <dbReference type="Proteomes" id="UP000267027"/>
    </source>
</evidence>
<dbReference type="PANTHER" id="PTHR46141">
    <property type="entry name" value="SODIUM LEAK CHANNEL NON-SELECTIVE PROTEIN"/>
    <property type="match status" value="1"/>
</dbReference>
<organism evidence="4">
    <name type="scientific">Angiostrongylus costaricensis</name>
    <name type="common">Nematode worm</name>
    <dbReference type="NCBI Taxonomy" id="334426"/>
    <lineage>
        <taxon>Eukaryota</taxon>
        <taxon>Metazoa</taxon>
        <taxon>Ecdysozoa</taxon>
        <taxon>Nematoda</taxon>
        <taxon>Chromadorea</taxon>
        <taxon>Rhabditida</taxon>
        <taxon>Rhabditina</taxon>
        <taxon>Rhabditomorpha</taxon>
        <taxon>Strongyloidea</taxon>
        <taxon>Metastrongylidae</taxon>
        <taxon>Angiostrongylus</taxon>
    </lineage>
</organism>
<dbReference type="Proteomes" id="UP000267027">
    <property type="component" value="Unassembled WGS sequence"/>
</dbReference>
<proteinExistence type="predicted"/>
<dbReference type="GO" id="GO:0005886">
    <property type="term" value="C:plasma membrane"/>
    <property type="evidence" value="ECO:0007669"/>
    <property type="project" value="TreeGrafter"/>
</dbReference>
<keyword evidence="1" id="KW-1133">Transmembrane helix</keyword>